<keyword evidence="5" id="KW-1185">Reference proteome</keyword>
<name>A0A4Y2WAZ6_ARAVE</name>
<accession>A0A4Y2WAZ6</accession>
<feature type="non-terminal residue" evidence="4">
    <location>
        <position position="231"/>
    </location>
</feature>
<feature type="domain" description="CCHC-type" evidence="3">
    <location>
        <begin position="89"/>
        <end position="104"/>
    </location>
</feature>
<keyword evidence="1" id="KW-0862">Zinc</keyword>
<dbReference type="GO" id="GO:0003676">
    <property type="term" value="F:nucleic acid binding"/>
    <property type="evidence" value="ECO:0007669"/>
    <property type="project" value="InterPro"/>
</dbReference>
<dbReference type="PROSITE" id="PS50158">
    <property type="entry name" value="ZF_CCHC"/>
    <property type="match status" value="1"/>
</dbReference>
<evidence type="ECO:0000256" key="2">
    <source>
        <dbReference type="SAM" id="MobiDB-lite"/>
    </source>
</evidence>
<dbReference type="EMBL" id="BGPR01056700">
    <property type="protein sequence ID" value="GBO33177.1"/>
    <property type="molecule type" value="Genomic_DNA"/>
</dbReference>
<feature type="compositionally biased region" description="Low complexity" evidence="2">
    <location>
        <begin position="209"/>
        <end position="223"/>
    </location>
</feature>
<evidence type="ECO:0000313" key="5">
    <source>
        <dbReference type="Proteomes" id="UP000499080"/>
    </source>
</evidence>
<dbReference type="InterPro" id="IPR001878">
    <property type="entry name" value="Znf_CCHC"/>
</dbReference>
<comment type="caution">
    <text evidence="4">The sequence shown here is derived from an EMBL/GenBank/DDBJ whole genome shotgun (WGS) entry which is preliminary data.</text>
</comment>
<gene>
    <name evidence="4" type="ORF">AVEN_185530_1</name>
</gene>
<dbReference type="OrthoDB" id="6437023at2759"/>
<keyword evidence="1" id="KW-0863">Zinc-finger</keyword>
<reference evidence="4 5" key="1">
    <citation type="journal article" date="2019" name="Sci. Rep.">
        <title>Orb-weaving spider Araneus ventricosus genome elucidates the spidroin gene catalogue.</title>
        <authorList>
            <person name="Kono N."/>
            <person name="Nakamura H."/>
            <person name="Ohtoshi R."/>
            <person name="Moran D.A.P."/>
            <person name="Shinohara A."/>
            <person name="Yoshida Y."/>
            <person name="Fujiwara M."/>
            <person name="Mori M."/>
            <person name="Tomita M."/>
            <person name="Arakawa K."/>
        </authorList>
    </citation>
    <scope>NUCLEOTIDE SEQUENCE [LARGE SCALE GENOMIC DNA]</scope>
</reference>
<sequence>MYLLKSPETLNTSKGVITCGSLLNLTIEEIPQELSGQGAKDVRRINIRRDELVPTKHFILTFNTPRLPEYIRAGYVRCSVRPYISNPLRCFKCQRFGHSKTNCRGTLTCVVRLATRPLIARPLKNVLIVRVTTHLSHVPALNGNSRKRLSLRSLKITSPSLKLDDWLKHEYHPMKTSPNNAHSPGNAHHKNNKIIDTNKTSSAKEVHSASDASDGNSSGTDSDLTVTSAPE</sequence>
<protein>
    <recommendedName>
        <fullName evidence="3">CCHC-type domain-containing protein</fullName>
    </recommendedName>
</protein>
<proteinExistence type="predicted"/>
<dbReference type="Proteomes" id="UP000499080">
    <property type="component" value="Unassembled WGS sequence"/>
</dbReference>
<dbReference type="AlphaFoldDB" id="A0A4Y2WAZ6"/>
<organism evidence="4 5">
    <name type="scientific">Araneus ventricosus</name>
    <name type="common">Orbweaver spider</name>
    <name type="synonym">Epeira ventricosa</name>
    <dbReference type="NCBI Taxonomy" id="182803"/>
    <lineage>
        <taxon>Eukaryota</taxon>
        <taxon>Metazoa</taxon>
        <taxon>Ecdysozoa</taxon>
        <taxon>Arthropoda</taxon>
        <taxon>Chelicerata</taxon>
        <taxon>Arachnida</taxon>
        <taxon>Araneae</taxon>
        <taxon>Araneomorphae</taxon>
        <taxon>Entelegynae</taxon>
        <taxon>Araneoidea</taxon>
        <taxon>Araneidae</taxon>
        <taxon>Araneus</taxon>
    </lineage>
</organism>
<evidence type="ECO:0000313" key="4">
    <source>
        <dbReference type="EMBL" id="GBO33177.1"/>
    </source>
</evidence>
<keyword evidence="1" id="KW-0479">Metal-binding</keyword>
<evidence type="ECO:0000259" key="3">
    <source>
        <dbReference type="PROSITE" id="PS50158"/>
    </source>
</evidence>
<feature type="region of interest" description="Disordered" evidence="2">
    <location>
        <begin position="172"/>
        <end position="231"/>
    </location>
</feature>
<dbReference type="GO" id="GO:0008270">
    <property type="term" value="F:zinc ion binding"/>
    <property type="evidence" value="ECO:0007669"/>
    <property type="project" value="UniProtKB-KW"/>
</dbReference>
<evidence type="ECO:0000256" key="1">
    <source>
        <dbReference type="PROSITE-ProRule" id="PRU00047"/>
    </source>
</evidence>